<dbReference type="SUPFAM" id="SSF51395">
    <property type="entry name" value="FMN-linked oxidoreductases"/>
    <property type="match status" value="1"/>
</dbReference>
<evidence type="ECO:0000313" key="4">
    <source>
        <dbReference type="EMBL" id="PLW67116.1"/>
    </source>
</evidence>
<dbReference type="EMBL" id="PKUS01000037">
    <property type="protein sequence ID" value="PLW67116.1"/>
    <property type="molecule type" value="Genomic_DNA"/>
</dbReference>
<dbReference type="OrthoDB" id="8523426at2"/>
<proteinExistence type="predicted"/>
<dbReference type="GO" id="GO:0010181">
    <property type="term" value="F:FMN binding"/>
    <property type="evidence" value="ECO:0007669"/>
    <property type="project" value="InterPro"/>
</dbReference>
<dbReference type="CDD" id="cd02803">
    <property type="entry name" value="OYE_like_FMN_family"/>
    <property type="match status" value="1"/>
</dbReference>
<keyword evidence="2" id="KW-0560">Oxidoreductase</keyword>
<evidence type="ECO:0000259" key="3">
    <source>
        <dbReference type="Pfam" id="PF00724"/>
    </source>
</evidence>
<dbReference type="GO" id="GO:0016491">
    <property type="term" value="F:oxidoreductase activity"/>
    <property type="evidence" value="ECO:0007669"/>
    <property type="project" value="UniProtKB-KW"/>
</dbReference>
<evidence type="ECO:0000313" key="5">
    <source>
        <dbReference type="Proteomes" id="UP000235005"/>
    </source>
</evidence>
<dbReference type="RefSeq" id="WP_101518924.1">
    <property type="nucleotide sequence ID" value="NZ_PKUS01000037.1"/>
</dbReference>
<evidence type="ECO:0000256" key="1">
    <source>
        <dbReference type="ARBA" id="ARBA00022630"/>
    </source>
</evidence>
<dbReference type="AlphaFoldDB" id="A0A2N5WXZ4"/>
<organism evidence="4 5">
    <name type="scientific">Pseudohalioglobus lutimaris</name>
    <dbReference type="NCBI Taxonomy" id="1737061"/>
    <lineage>
        <taxon>Bacteria</taxon>
        <taxon>Pseudomonadati</taxon>
        <taxon>Pseudomonadota</taxon>
        <taxon>Gammaproteobacteria</taxon>
        <taxon>Cellvibrionales</taxon>
        <taxon>Halieaceae</taxon>
        <taxon>Pseudohalioglobus</taxon>
    </lineage>
</organism>
<keyword evidence="1" id="KW-0285">Flavoprotein</keyword>
<feature type="domain" description="NADH:flavin oxidoreductase/NADH oxidase N-terminal" evidence="3">
    <location>
        <begin position="8"/>
        <end position="254"/>
    </location>
</feature>
<dbReference type="InterPro" id="IPR051799">
    <property type="entry name" value="NADH_flavin_oxidoreductase"/>
</dbReference>
<protein>
    <submittedName>
        <fullName evidence="4">Flavin oxidoreductase</fullName>
    </submittedName>
</protein>
<dbReference type="InterPro" id="IPR013785">
    <property type="entry name" value="Aldolase_TIM"/>
</dbReference>
<gene>
    <name evidence="4" type="ORF">C0039_18555</name>
</gene>
<comment type="caution">
    <text evidence="4">The sequence shown here is derived from an EMBL/GenBank/DDBJ whole genome shotgun (WGS) entry which is preliminary data.</text>
</comment>
<dbReference type="Gene3D" id="3.20.20.70">
    <property type="entry name" value="Aldolase class I"/>
    <property type="match status" value="1"/>
</dbReference>
<sequence length="414" mass="44392">MTATNSPFEPVTIGPLTLRNRFIKSGANEAMCIDGRPTKSLLKHHTDLAKGGVGMTTVAYMAVAPEGRTLPNQIWMRADILPDLKALTAAVHAEGAAISAQITHGGSFVTGMKVKGRTISACSGFNPAGALKGNFLQRAMTEADMERVIGEFVSAAELARDAGFDAVELHMGHGYLLNQFISPLNNRRQDEYGGSAENRVRFPARVLAAVKQAVGDTTAVLAKINVADGVSRGAQVEDGVITAQALQAAGADMLVLSGGRNVESTWFMFGSRMNRAEIVKILKQQGDWLVAFMMKGVASTEPDIKFREMYFLEYSRKIRAAVELPLAYLGGVKSLANAEQAIAEGFECVVIARALLHDPALVNKFRSGELVESGCDNCNGCVAYIYHPAGTRCVLNPPNDLEPNRIFASAVSTE</sequence>
<dbReference type="PANTHER" id="PTHR43656:SF2">
    <property type="entry name" value="BINDING OXIDOREDUCTASE, PUTATIVE (AFU_ORTHOLOGUE AFUA_2G08260)-RELATED"/>
    <property type="match status" value="1"/>
</dbReference>
<dbReference type="PANTHER" id="PTHR43656">
    <property type="entry name" value="BINDING OXIDOREDUCTASE, PUTATIVE (AFU_ORTHOLOGUE AFUA_2G08260)-RELATED"/>
    <property type="match status" value="1"/>
</dbReference>
<keyword evidence="5" id="KW-1185">Reference proteome</keyword>
<dbReference type="Proteomes" id="UP000235005">
    <property type="component" value="Unassembled WGS sequence"/>
</dbReference>
<dbReference type="InterPro" id="IPR001155">
    <property type="entry name" value="OxRdtase_FMN_N"/>
</dbReference>
<reference evidence="4 5" key="1">
    <citation type="submission" date="2018-01" db="EMBL/GenBank/DDBJ databases">
        <title>The draft genome sequence of Halioglobus lutimaris HF004.</title>
        <authorList>
            <person name="Du Z.-J."/>
            <person name="Shi M.-J."/>
        </authorList>
    </citation>
    <scope>NUCLEOTIDE SEQUENCE [LARGE SCALE GENOMIC DNA]</scope>
    <source>
        <strain evidence="4 5">HF004</strain>
    </source>
</reference>
<dbReference type="Pfam" id="PF00724">
    <property type="entry name" value="Oxidored_FMN"/>
    <property type="match status" value="1"/>
</dbReference>
<accession>A0A2N5WXZ4</accession>
<evidence type="ECO:0000256" key="2">
    <source>
        <dbReference type="ARBA" id="ARBA00023002"/>
    </source>
</evidence>
<name>A0A2N5WXZ4_9GAMM</name>